<accession>A0A518ATU3</accession>
<dbReference type="EMBL" id="CP036278">
    <property type="protein sequence ID" value="QDU58125.1"/>
    <property type="molecule type" value="Genomic_DNA"/>
</dbReference>
<evidence type="ECO:0000256" key="4">
    <source>
        <dbReference type="ARBA" id="ARBA00022692"/>
    </source>
</evidence>
<keyword evidence="7 11" id="KW-0472">Membrane</keyword>
<keyword evidence="6 11" id="KW-0406">Ion transport</keyword>
<gene>
    <name evidence="11 12" type="primary">crcB</name>
    <name evidence="11" type="synonym">fluC</name>
    <name evidence="12" type="ORF">Pan181_43520</name>
</gene>
<feature type="binding site" evidence="11">
    <location>
        <position position="67"/>
    </location>
    <ligand>
        <name>Na(+)</name>
        <dbReference type="ChEBI" id="CHEBI:29101"/>
        <note>structural</note>
    </ligand>
</feature>
<reference evidence="12 13" key="1">
    <citation type="submission" date="2019-02" db="EMBL/GenBank/DDBJ databases">
        <title>Deep-cultivation of Planctomycetes and their phenomic and genomic characterization uncovers novel biology.</title>
        <authorList>
            <person name="Wiegand S."/>
            <person name="Jogler M."/>
            <person name="Boedeker C."/>
            <person name="Pinto D."/>
            <person name="Vollmers J."/>
            <person name="Rivas-Marin E."/>
            <person name="Kohn T."/>
            <person name="Peeters S.H."/>
            <person name="Heuer A."/>
            <person name="Rast P."/>
            <person name="Oberbeckmann S."/>
            <person name="Bunk B."/>
            <person name="Jeske O."/>
            <person name="Meyerdierks A."/>
            <person name="Storesund J.E."/>
            <person name="Kallscheuer N."/>
            <person name="Luecker S."/>
            <person name="Lage O.M."/>
            <person name="Pohl T."/>
            <person name="Merkel B.J."/>
            <person name="Hornburger P."/>
            <person name="Mueller R.-W."/>
            <person name="Bruemmer F."/>
            <person name="Labrenz M."/>
            <person name="Spormann A.M."/>
            <person name="Op den Camp H."/>
            <person name="Overmann J."/>
            <person name="Amann R."/>
            <person name="Jetten M.S.M."/>
            <person name="Mascher T."/>
            <person name="Medema M.H."/>
            <person name="Devos D.P."/>
            <person name="Kaster A.-K."/>
            <person name="Ovreas L."/>
            <person name="Rohde M."/>
            <person name="Galperin M.Y."/>
            <person name="Jogler C."/>
        </authorList>
    </citation>
    <scope>NUCLEOTIDE SEQUENCE [LARGE SCALE GENOMIC DNA]</scope>
    <source>
        <strain evidence="12 13">Pan181</strain>
    </source>
</reference>
<protein>
    <recommendedName>
        <fullName evidence="11">Fluoride-specific ion channel FluC</fullName>
    </recommendedName>
</protein>
<keyword evidence="4 11" id="KW-0812">Transmembrane</keyword>
<dbReference type="Pfam" id="PF02537">
    <property type="entry name" value="CRCB"/>
    <property type="match status" value="1"/>
</dbReference>
<dbReference type="InterPro" id="IPR003691">
    <property type="entry name" value="FluC"/>
</dbReference>
<name>A0A518ATU3_9BACT</name>
<evidence type="ECO:0000313" key="13">
    <source>
        <dbReference type="Proteomes" id="UP000315750"/>
    </source>
</evidence>
<comment type="function">
    <text evidence="11">Fluoride-specific ion channel. Important for reducing fluoride concentration in the cell, thus reducing its toxicity.</text>
</comment>
<dbReference type="Proteomes" id="UP000315750">
    <property type="component" value="Chromosome"/>
</dbReference>
<keyword evidence="2 11" id="KW-1003">Cell membrane</keyword>
<dbReference type="AlphaFoldDB" id="A0A518ATU3"/>
<feature type="binding site" evidence="11">
    <location>
        <position position="64"/>
    </location>
    <ligand>
        <name>Na(+)</name>
        <dbReference type="ChEBI" id="CHEBI:29101"/>
        <note>structural</note>
    </ligand>
</feature>
<feature type="transmembrane region" description="Helical" evidence="11">
    <location>
        <begin position="21"/>
        <end position="44"/>
    </location>
</feature>
<keyword evidence="13" id="KW-1185">Reference proteome</keyword>
<evidence type="ECO:0000256" key="5">
    <source>
        <dbReference type="ARBA" id="ARBA00022989"/>
    </source>
</evidence>
<dbReference type="GO" id="GO:0062054">
    <property type="term" value="F:fluoride channel activity"/>
    <property type="evidence" value="ECO:0007669"/>
    <property type="project" value="UniProtKB-UniRule"/>
</dbReference>
<evidence type="ECO:0000256" key="3">
    <source>
        <dbReference type="ARBA" id="ARBA00022519"/>
    </source>
</evidence>
<keyword evidence="11" id="KW-0813">Transport</keyword>
<dbReference type="GO" id="GO:0140114">
    <property type="term" value="P:cellular detoxification of fluoride"/>
    <property type="evidence" value="ECO:0007669"/>
    <property type="project" value="UniProtKB-UniRule"/>
</dbReference>
<sequence>MGAVCRYGVVMAAERLFGERFPIGVLLANIAGCFILGFLMHEAIISGRWLTDSGRAAITIGFLGALTTFSTFGFDTVKLYLAAKPMLAVMNVMLNCGLGFSACLLGKYAGDLFISQST</sequence>
<evidence type="ECO:0000256" key="10">
    <source>
        <dbReference type="ARBA" id="ARBA00035585"/>
    </source>
</evidence>
<keyword evidence="5 11" id="KW-1133">Transmembrane helix</keyword>
<dbReference type="PANTHER" id="PTHR28259">
    <property type="entry name" value="FLUORIDE EXPORT PROTEIN 1-RELATED"/>
    <property type="match status" value="1"/>
</dbReference>
<evidence type="ECO:0000256" key="8">
    <source>
        <dbReference type="ARBA" id="ARBA00023303"/>
    </source>
</evidence>
<dbReference type="HAMAP" id="MF_00454">
    <property type="entry name" value="FluC"/>
    <property type="match status" value="1"/>
</dbReference>
<comment type="activity regulation">
    <text evidence="11">Na(+) is not transported, but it plays an essential structural role and its presence is essential for fluoride channel function.</text>
</comment>
<keyword evidence="11" id="KW-0479">Metal-binding</keyword>
<evidence type="ECO:0000313" key="12">
    <source>
        <dbReference type="EMBL" id="QDU58125.1"/>
    </source>
</evidence>
<dbReference type="GO" id="GO:0005886">
    <property type="term" value="C:plasma membrane"/>
    <property type="evidence" value="ECO:0007669"/>
    <property type="project" value="UniProtKB-SubCell"/>
</dbReference>
<dbReference type="GO" id="GO:0046872">
    <property type="term" value="F:metal ion binding"/>
    <property type="evidence" value="ECO:0007669"/>
    <property type="project" value="UniProtKB-KW"/>
</dbReference>
<organism evidence="12 13">
    <name type="scientific">Aeoliella mucimassa</name>
    <dbReference type="NCBI Taxonomy" id="2527972"/>
    <lineage>
        <taxon>Bacteria</taxon>
        <taxon>Pseudomonadati</taxon>
        <taxon>Planctomycetota</taxon>
        <taxon>Planctomycetia</taxon>
        <taxon>Pirellulales</taxon>
        <taxon>Lacipirellulaceae</taxon>
        <taxon>Aeoliella</taxon>
    </lineage>
</organism>
<evidence type="ECO:0000256" key="6">
    <source>
        <dbReference type="ARBA" id="ARBA00023065"/>
    </source>
</evidence>
<comment type="similarity">
    <text evidence="9 11">Belongs to the fluoride channel Fluc/FEX (TC 1.A.43) family.</text>
</comment>
<evidence type="ECO:0000256" key="11">
    <source>
        <dbReference type="HAMAP-Rule" id="MF_00454"/>
    </source>
</evidence>
<comment type="subcellular location">
    <subcellularLocation>
        <location evidence="1 11">Cell membrane</location>
        <topology evidence="1 11">Multi-pass membrane protein</topology>
    </subcellularLocation>
</comment>
<feature type="transmembrane region" description="Helical" evidence="11">
    <location>
        <begin position="56"/>
        <end position="74"/>
    </location>
</feature>
<dbReference type="PANTHER" id="PTHR28259:SF1">
    <property type="entry name" value="FLUORIDE EXPORT PROTEIN 1-RELATED"/>
    <property type="match status" value="1"/>
</dbReference>
<evidence type="ECO:0000256" key="9">
    <source>
        <dbReference type="ARBA" id="ARBA00035120"/>
    </source>
</evidence>
<comment type="catalytic activity">
    <reaction evidence="10">
        <text>fluoride(in) = fluoride(out)</text>
        <dbReference type="Rhea" id="RHEA:76159"/>
        <dbReference type="ChEBI" id="CHEBI:17051"/>
    </reaction>
    <physiologicalReaction direction="left-to-right" evidence="10">
        <dbReference type="Rhea" id="RHEA:76160"/>
    </physiologicalReaction>
</comment>
<evidence type="ECO:0000256" key="2">
    <source>
        <dbReference type="ARBA" id="ARBA00022475"/>
    </source>
</evidence>
<evidence type="ECO:0000256" key="7">
    <source>
        <dbReference type="ARBA" id="ARBA00023136"/>
    </source>
</evidence>
<proteinExistence type="inferred from homology"/>
<evidence type="ECO:0000256" key="1">
    <source>
        <dbReference type="ARBA" id="ARBA00004651"/>
    </source>
</evidence>
<dbReference type="KEGG" id="amuc:Pan181_43520"/>
<keyword evidence="8 11" id="KW-0407">Ion channel</keyword>
<keyword evidence="3" id="KW-0997">Cell inner membrane</keyword>
<keyword evidence="11" id="KW-0915">Sodium</keyword>
<feature type="transmembrane region" description="Helical" evidence="11">
    <location>
        <begin position="86"/>
        <end position="106"/>
    </location>
</feature>